<evidence type="ECO:0000313" key="1">
    <source>
        <dbReference type="EMBL" id="OAV23105.1"/>
    </source>
</evidence>
<evidence type="ECO:0000313" key="2">
    <source>
        <dbReference type="Proteomes" id="UP000078295"/>
    </source>
</evidence>
<dbReference type="AlphaFoldDB" id="A0A198WRS8"/>
<organism evidence="1 2">
    <name type="scientific">Moraxella catarrhalis</name>
    <name type="common">Branhamella catarrhalis</name>
    <dbReference type="NCBI Taxonomy" id="480"/>
    <lineage>
        <taxon>Bacteria</taxon>
        <taxon>Pseudomonadati</taxon>
        <taxon>Pseudomonadota</taxon>
        <taxon>Gammaproteobacteria</taxon>
        <taxon>Moraxellales</taxon>
        <taxon>Moraxellaceae</taxon>
        <taxon>Moraxella</taxon>
    </lineage>
</organism>
<gene>
    <name evidence="1" type="ORF">AO370_1763</name>
</gene>
<protein>
    <submittedName>
        <fullName evidence="1">Uncharacterized protein</fullName>
    </submittedName>
</protein>
<dbReference type="EMBL" id="LXHQ01000046">
    <property type="protein sequence ID" value="OAV23105.1"/>
    <property type="molecule type" value="Genomic_DNA"/>
</dbReference>
<accession>A0A198WRS8</accession>
<comment type="caution">
    <text evidence="1">The sequence shown here is derived from an EMBL/GenBank/DDBJ whole genome shotgun (WGS) entry which is preliminary data.</text>
</comment>
<dbReference type="Proteomes" id="UP000078295">
    <property type="component" value="Unassembled WGS sequence"/>
</dbReference>
<reference evidence="1 2" key="1">
    <citation type="journal article" date="2016" name="Genome Biol. Evol.">
        <title>Comparative Genomic Analyses of the Moraxella catarrhalis Serosensitive and Seroresistant Lineages Demonstrate Their Independent Evolution.</title>
        <authorList>
            <person name="Earl J.P."/>
            <person name="de Vries S.P."/>
            <person name="Ahmed A."/>
            <person name="Powell E."/>
            <person name="Schultz M.P."/>
            <person name="Hermans P.W."/>
            <person name="Hill D.J."/>
            <person name="Zhou Z."/>
            <person name="Constantinidou C.I."/>
            <person name="Hu F.Z."/>
            <person name="Bootsma H.J."/>
            <person name="Ehrlich G.D."/>
        </authorList>
    </citation>
    <scope>NUCLEOTIDE SEQUENCE [LARGE SCALE GENOMIC DNA]</scope>
    <source>
        <strain evidence="1 2">F23</strain>
    </source>
</reference>
<proteinExistence type="predicted"/>
<sequence length="54" mass="6083">MNHDATTQLTDTLWRFFGQNVTLECLLTLEAVSGFFETLGGTAFGFKFHNNLLN</sequence>
<name>A0A198WRS8_MORCA</name>